<accession>A0A8S3QL47</accession>
<sequence>MYITFFNPVVACKIGFISQQGGMCYPCPNPTYGYRCAEVGVNALEVKENRQTRPTVTTEGVALTSRAVITSPRKEEGLADEDVDLEISQNISTEKGTGHEYEEIDERKMSDFFIISSLEQGDLSDNDNSSESSDGIRLPNDGYLNPYTPLQSSLQQIDNHNKSDEYNYPLQKTGHMQTFINLSTLIGRIKKVIF</sequence>
<feature type="region of interest" description="Disordered" evidence="1">
    <location>
        <begin position="121"/>
        <end position="145"/>
    </location>
</feature>
<reference evidence="2" key="1">
    <citation type="submission" date="2021-03" db="EMBL/GenBank/DDBJ databases">
        <authorList>
            <person name="Bekaert M."/>
        </authorList>
    </citation>
    <scope>NUCLEOTIDE SEQUENCE</scope>
</reference>
<keyword evidence="3" id="KW-1185">Reference proteome</keyword>
<organism evidence="2 3">
    <name type="scientific">Mytilus edulis</name>
    <name type="common">Blue mussel</name>
    <dbReference type="NCBI Taxonomy" id="6550"/>
    <lineage>
        <taxon>Eukaryota</taxon>
        <taxon>Metazoa</taxon>
        <taxon>Spiralia</taxon>
        <taxon>Lophotrochozoa</taxon>
        <taxon>Mollusca</taxon>
        <taxon>Bivalvia</taxon>
        <taxon>Autobranchia</taxon>
        <taxon>Pteriomorphia</taxon>
        <taxon>Mytilida</taxon>
        <taxon>Mytiloidea</taxon>
        <taxon>Mytilidae</taxon>
        <taxon>Mytilinae</taxon>
        <taxon>Mytilus</taxon>
    </lineage>
</organism>
<name>A0A8S3QL47_MYTED</name>
<dbReference type="Proteomes" id="UP000683360">
    <property type="component" value="Unassembled WGS sequence"/>
</dbReference>
<evidence type="ECO:0000313" key="2">
    <source>
        <dbReference type="EMBL" id="CAG2196200.1"/>
    </source>
</evidence>
<evidence type="ECO:0000313" key="3">
    <source>
        <dbReference type="Proteomes" id="UP000683360"/>
    </source>
</evidence>
<dbReference type="AlphaFoldDB" id="A0A8S3QL47"/>
<protein>
    <submittedName>
        <fullName evidence="2">Uncharacterized protein</fullName>
    </submittedName>
</protein>
<dbReference type="OrthoDB" id="10398285at2759"/>
<comment type="caution">
    <text evidence="2">The sequence shown here is derived from an EMBL/GenBank/DDBJ whole genome shotgun (WGS) entry which is preliminary data.</text>
</comment>
<gene>
    <name evidence="2" type="ORF">MEDL_11054</name>
</gene>
<proteinExistence type="predicted"/>
<dbReference type="EMBL" id="CAJPWZ010000548">
    <property type="protein sequence ID" value="CAG2196200.1"/>
    <property type="molecule type" value="Genomic_DNA"/>
</dbReference>
<evidence type="ECO:0000256" key="1">
    <source>
        <dbReference type="SAM" id="MobiDB-lite"/>
    </source>
</evidence>